<dbReference type="Pfam" id="PF09697">
    <property type="entry name" value="Porph_ging"/>
    <property type="match status" value="1"/>
</dbReference>
<keyword evidence="2" id="KW-1185">Reference proteome</keyword>
<dbReference type="Proteomes" id="UP000252081">
    <property type="component" value="Unassembled WGS sequence"/>
</dbReference>
<protein>
    <submittedName>
        <fullName evidence="1">GLPGLI family protein</fullName>
    </submittedName>
</protein>
<reference evidence="1 2" key="1">
    <citation type="submission" date="2018-07" db="EMBL/GenBank/DDBJ databases">
        <title>A draft genome of a endophytic bacteria, a new species of Pedobacter.</title>
        <authorList>
            <person name="Zhang Z.D."/>
            <person name="Chen Z.J."/>
        </authorList>
    </citation>
    <scope>NUCLEOTIDE SEQUENCE [LARGE SCALE GENOMIC DNA]</scope>
    <source>
        <strain evidence="1 2">RS10</strain>
    </source>
</reference>
<gene>
    <name evidence="1" type="ORF">DRW42_09510</name>
</gene>
<evidence type="ECO:0000313" key="1">
    <source>
        <dbReference type="EMBL" id="RBQ07831.1"/>
    </source>
</evidence>
<dbReference type="EMBL" id="QNQU01000007">
    <property type="protein sequence ID" value="RBQ07831.1"/>
    <property type="molecule type" value="Genomic_DNA"/>
</dbReference>
<sequence length="213" mass="24064">MKYIIISLILYYCLVQDVLAQDLFVKQATVTYEKKVRPEKGFDDPKLAGFLAGLNSTWSLTFSGDITLYKSVATNDEGAMSRALIDKNLKDEFFFDFGGKKRIKKKKIGNEYFLVEDSIPNLKWKLLPDVREIAGYECRKALTKINDTVYVAAFYTDRILARGGPEGFNGLPGMILGLAIPRLKTTWFASKVELKPVDPKMSRESFLGFEMSG</sequence>
<evidence type="ECO:0000313" key="2">
    <source>
        <dbReference type="Proteomes" id="UP000252081"/>
    </source>
</evidence>
<organism evidence="1 2">
    <name type="scientific">Pedobacter miscanthi</name>
    <dbReference type="NCBI Taxonomy" id="2259170"/>
    <lineage>
        <taxon>Bacteria</taxon>
        <taxon>Pseudomonadati</taxon>
        <taxon>Bacteroidota</taxon>
        <taxon>Sphingobacteriia</taxon>
        <taxon>Sphingobacteriales</taxon>
        <taxon>Sphingobacteriaceae</taxon>
        <taxon>Pedobacter</taxon>
    </lineage>
</organism>
<dbReference type="AlphaFoldDB" id="A0A366L1Q2"/>
<dbReference type="NCBIfam" id="TIGR01200">
    <property type="entry name" value="GLPGLI"/>
    <property type="match status" value="1"/>
</dbReference>
<dbReference type="OrthoDB" id="1440774at2"/>
<comment type="caution">
    <text evidence="1">The sequence shown here is derived from an EMBL/GenBank/DDBJ whole genome shotgun (WGS) entry which is preliminary data.</text>
</comment>
<name>A0A366L1Q2_9SPHI</name>
<accession>A0A366L1Q2</accession>
<proteinExistence type="predicted"/>
<dbReference type="RefSeq" id="WP_113948590.1">
    <property type="nucleotide sequence ID" value="NZ_QNQU01000007.1"/>
</dbReference>
<dbReference type="InterPro" id="IPR005901">
    <property type="entry name" value="GLPGLI"/>
</dbReference>